<dbReference type="EC" id="2.1.1.-" evidence="2"/>
<protein>
    <submittedName>
        <fullName evidence="2">Methyltransferase</fullName>
        <ecNumber evidence="2">2.1.1.-</ecNumber>
    </submittedName>
</protein>
<dbReference type="CDD" id="cd02440">
    <property type="entry name" value="AdoMet_MTases"/>
    <property type="match status" value="1"/>
</dbReference>
<dbReference type="AlphaFoldDB" id="A0AAD8Y1Q5"/>
<evidence type="ECO:0000313" key="3">
    <source>
        <dbReference type="Proteomes" id="UP001224775"/>
    </source>
</evidence>
<dbReference type="Proteomes" id="UP001224775">
    <property type="component" value="Unassembled WGS sequence"/>
</dbReference>
<dbReference type="GO" id="GO:0008168">
    <property type="term" value="F:methyltransferase activity"/>
    <property type="evidence" value="ECO:0007669"/>
    <property type="project" value="UniProtKB-KW"/>
</dbReference>
<keyword evidence="3" id="KW-1185">Reference proteome</keyword>
<keyword evidence="2" id="KW-0808">Transferase</keyword>
<gene>
    <name evidence="2" type="ORF">QTG54_011288</name>
</gene>
<keyword evidence="2" id="KW-0489">Methyltransferase</keyword>
<dbReference type="InterPro" id="IPR029063">
    <property type="entry name" value="SAM-dependent_MTases_sf"/>
</dbReference>
<dbReference type="GO" id="GO:0032259">
    <property type="term" value="P:methylation"/>
    <property type="evidence" value="ECO:0007669"/>
    <property type="project" value="UniProtKB-KW"/>
</dbReference>
<dbReference type="EMBL" id="JATAAI010000022">
    <property type="protein sequence ID" value="KAK1737994.1"/>
    <property type="molecule type" value="Genomic_DNA"/>
</dbReference>
<comment type="caution">
    <text evidence="2">The sequence shown here is derived from an EMBL/GenBank/DDBJ whole genome shotgun (WGS) entry which is preliminary data.</text>
</comment>
<dbReference type="PANTHER" id="PTHR43861">
    <property type="entry name" value="TRANS-ACONITATE 2-METHYLTRANSFERASE-RELATED"/>
    <property type="match status" value="1"/>
</dbReference>
<dbReference type="Pfam" id="PF13847">
    <property type="entry name" value="Methyltransf_31"/>
    <property type="match status" value="1"/>
</dbReference>
<accession>A0AAD8Y1Q5</accession>
<sequence>MGDRDALHDWKAFEAHSIPTKGIKLPPLFEEALKAAQAEGKQAANALEILELGCGCGELAQHLSEQGHTLVGVDVNESAISLAQDRNNYVDRCRFFVDDVTTFRISNYTNHDGIDQHFDFCILQLLLSIVGNVAKRRQTITTAYHSLTKGGYIYLSCSGVSDTINSNYKQLYERDYPATQEMYTYYSRGANIDNILYSTHHFTVNEITKLLKEGGFVDVHVQEIQERSSRRPEEVANFLYAMARKP</sequence>
<name>A0AAD8Y1Q5_9STRA</name>
<reference evidence="2" key="1">
    <citation type="submission" date="2023-06" db="EMBL/GenBank/DDBJ databases">
        <title>Survivors Of The Sea: Transcriptome response of Skeletonema marinoi to long-term dormancy.</title>
        <authorList>
            <person name="Pinder M.I.M."/>
            <person name="Kourtchenko O."/>
            <person name="Robertson E.K."/>
            <person name="Larsson T."/>
            <person name="Maumus F."/>
            <person name="Osuna-Cruz C.M."/>
            <person name="Vancaester E."/>
            <person name="Stenow R."/>
            <person name="Vandepoele K."/>
            <person name="Ploug H."/>
            <person name="Bruchert V."/>
            <person name="Godhe A."/>
            <person name="Topel M."/>
        </authorList>
    </citation>
    <scope>NUCLEOTIDE SEQUENCE</scope>
    <source>
        <strain evidence="2">R05AC</strain>
    </source>
</reference>
<evidence type="ECO:0000313" key="2">
    <source>
        <dbReference type="EMBL" id="KAK1737994.1"/>
    </source>
</evidence>
<proteinExistence type="predicted"/>
<dbReference type="SUPFAM" id="SSF53335">
    <property type="entry name" value="S-adenosyl-L-methionine-dependent methyltransferases"/>
    <property type="match status" value="1"/>
</dbReference>
<organism evidence="2 3">
    <name type="scientific">Skeletonema marinoi</name>
    <dbReference type="NCBI Taxonomy" id="267567"/>
    <lineage>
        <taxon>Eukaryota</taxon>
        <taxon>Sar</taxon>
        <taxon>Stramenopiles</taxon>
        <taxon>Ochrophyta</taxon>
        <taxon>Bacillariophyta</taxon>
        <taxon>Coscinodiscophyceae</taxon>
        <taxon>Thalassiosirophycidae</taxon>
        <taxon>Thalassiosirales</taxon>
        <taxon>Skeletonemataceae</taxon>
        <taxon>Skeletonema</taxon>
        <taxon>Skeletonema marinoi-dohrnii complex</taxon>
    </lineage>
</organism>
<evidence type="ECO:0000259" key="1">
    <source>
        <dbReference type="Pfam" id="PF13847"/>
    </source>
</evidence>
<feature type="domain" description="Methyltransferase" evidence="1">
    <location>
        <begin position="46"/>
        <end position="167"/>
    </location>
</feature>
<dbReference type="Gene3D" id="3.40.50.150">
    <property type="entry name" value="Vaccinia Virus protein VP39"/>
    <property type="match status" value="1"/>
</dbReference>
<dbReference type="InterPro" id="IPR025714">
    <property type="entry name" value="Methyltranfer_dom"/>
</dbReference>